<dbReference type="InterPro" id="IPR036390">
    <property type="entry name" value="WH_DNA-bd_sf"/>
</dbReference>
<dbReference type="EMBL" id="WPAF01000002">
    <property type="protein sequence ID" value="KAF0135084.1"/>
    <property type="molecule type" value="Genomic_DNA"/>
</dbReference>
<feature type="domain" description="Ribonuclease R winged-helix" evidence="2">
    <location>
        <begin position="11"/>
        <end position="75"/>
    </location>
</feature>
<dbReference type="Proteomes" id="UP000488506">
    <property type="component" value="Unassembled WGS sequence"/>
</dbReference>
<organism evidence="3 4">
    <name type="scientific">Candidatus Saganbacteria bacterium</name>
    <dbReference type="NCBI Taxonomy" id="2575572"/>
    <lineage>
        <taxon>Bacteria</taxon>
        <taxon>Bacillati</taxon>
        <taxon>Saganbacteria</taxon>
    </lineage>
</organism>
<dbReference type="InterPro" id="IPR013668">
    <property type="entry name" value="RNase_R_HTH_12"/>
</dbReference>
<dbReference type="InterPro" id="IPR036984">
    <property type="entry name" value="NrpR_dom_sf"/>
</dbReference>
<accession>A0A833L292</accession>
<dbReference type="InterPro" id="IPR036388">
    <property type="entry name" value="WH-like_DNA-bd_sf"/>
</dbReference>
<protein>
    <recommendedName>
        <fullName evidence="5">DUF128 domain-containing protein</fullName>
    </recommendedName>
</protein>
<proteinExistence type="predicted"/>
<reference evidence="3 4" key="1">
    <citation type="submission" date="2019-12" db="EMBL/GenBank/DDBJ databases">
        <authorList>
            <person name="Wolfe R."/>
            <person name="Danczak R."/>
            <person name="Wilkins M."/>
        </authorList>
    </citation>
    <scope>NUCLEOTIDE SEQUENCE [LARGE SCALE GENOMIC DNA]</scope>
    <source>
        <strain evidence="3">X2_MaxBin.013</strain>
    </source>
</reference>
<evidence type="ECO:0000259" key="1">
    <source>
        <dbReference type="Pfam" id="PF01995"/>
    </source>
</evidence>
<evidence type="ECO:0000313" key="4">
    <source>
        <dbReference type="Proteomes" id="UP000488506"/>
    </source>
</evidence>
<dbReference type="InterPro" id="IPR002846">
    <property type="entry name" value="NRD"/>
</dbReference>
<evidence type="ECO:0000259" key="2">
    <source>
        <dbReference type="Pfam" id="PF08461"/>
    </source>
</evidence>
<feature type="domain" description="NrpR regulatory" evidence="1">
    <location>
        <begin position="84"/>
        <end position="320"/>
    </location>
</feature>
<dbReference type="SUPFAM" id="SSF46785">
    <property type="entry name" value="Winged helix' DNA-binding domain"/>
    <property type="match status" value="1"/>
</dbReference>
<dbReference type="AlphaFoldDB" id="A0A833L292"/>
<dbReference type="Pfam" id="PF08461">
    <property type="entry name" value="WHD_RNase_R"/>
    <property type="match status" value="1"/>
</dbReference>
<dbReference type="Gene3D" id="3.30.70.1360">
    <property type="entry name" value="mj0159-like"/>
    <property type="match status" value="1"/>
</dbReference>
<dbReference type="InterPro" id="IPR038982">
    <property type="entry name" value="NrpR"/>
</dbReference>
<dbReference type="PANTHER" id="PTHR41964">
    <property type="entry name" value="GLOBAL NITROGEN REGULATOR NRPR"/>
    <property type="match status" value="1"/>
</dbReference>
<gene>
    <name evidence="3" type="ORF">FD145_222</name>
</gene>
<dbReference type="Gene3D" id="1.10.10.10">
    <property type="entry name" value="Winged helix-like DNA-binding domain superfamily/Winged helix DNA-binding domain"/>
    <property type="match status" value="1"/>
</dbReference>
<dbReference type="PANTHER" id="PTHR41964:SF1">
    <property type="entry name" value="GLOBAL NITROGEN REGULATOR NRPR"/>
    <property type="match status" value="1"/>
</dbReference>
<dbReference type="Pfam" id="PF01995">
    <property type="entry name" value="NRD1_2"/>
    <property type="match status" value="1"/>
</dbReference>
<evidence type="ECO:0008006" key="5">
    <source>
        <dbReference type="Google" id="ProtNLM"/>
    </source>
</evidence>
<name>A0A833L292_UNCSA</name>
<comment type="caution">
    <text evidence="3">The sequence shown here is derived from an EMBL/GenBank/DDBJ whole genome shotgun (WGS) entry which is preliminary data.</text>
</comment>
<sequence>MSNEIDRKINAILKIISDSENPIGSNEISIKLKNMGIDLTERSVRYHLKIIEERGLIKGFWKEGRVITKKGIEELGNSMVSDRVGFIISKIESMSYKMDFDLVKKKGKIVLNVSLIHKSDFNKAKKVMKSVFEKGLSMGSKVFVAQAGEKIGDYSVPAGKIGFGTLCSININGIFIKSGIPIETKYGGVLEILSNKPYRFTDLINYSHSTLDPHEIFLKSRMLSVLEAAKGTGKVLAGFREIPAIAKDRAENNIELMKDAGICNVLMVGRPSQPVLGIQMGVERMGVVVPGGLNPISALEEWGIETKSKALAVLIDYEKLVSFWDI</sequence>
<evidence type="ECO:0000313" key="3">
    <source>
        <dbReference type="EMBL" id="KAF0135084.1"/>
    </source>
</evidence>